<gene>
    <name evidence="1" type="ORF">EV130_112123</name>
</gene>
<protein>
    <submittedName>
        <fullName evidence="1">Uncharacterized protein</fullName>
    </submittedName>
</protein>
<keyword evidence="2" id="KW-1185">Reference proteome</keyword>
<accession>A0A4R3QI33</accession>
<reference evidence="1 2" key="1">
    <citation type="submission" date="2019-03" db="EMBL/GenBank/DDBJ databases">
        <title>Genomic Encyclopedia of Type Strains, Phase IV (KMG-V): Genome sequencing to study the core and pangenomes of soil and plant-associated prokaryotes.</title>
        <authorList>
            <person name="Whitman W."/>
        </authorList>
    </citation>
    <scope>NUCLEOTIDE SEQUENCE [LARGE SCALE GENOMIC DNA]</scope>
    <source>
        <strain evidence="1 2">Gr42</strain>
    </source>
</reference>
<name>A0A4R3QI33_9HYPH</name>
<dbReference type="EMBL" id="SMBJ01000012">
    <property type="protein sequence ID" value="TCU20749.1"/>
    <property type="molecule type" value="Genomic_DNA"/>
</dbReference>
<evidence type="ECO:0000313" key="1">
    <source>
        <dbReference type="EMBL" id="TCU20749.1"/>
    </source>
</evidence>
<dbReference type="AlphaFoldDB" id="A0A4R3QI33"/>
<evidence type="ECO:0000313" key="2">
    <source>
        <dbReference type="Proteomes" id="UP000295547"/>
    </source>
</evidence>
<organism evidence="1 2">
    <name type="scientific">Rhizobium azibense</name>
    <dbReference type="NCBI Taxonomy" id="1136135"/>
    <lineage>
        <taxon>Bacteria</taxon>
        <taxon>Pseudomonadati</taxon>
        <taxon>Pseudomonadota</taxon>
        <taxon>Alphaproteobacteria</taxon>
        <taxon>Hyphomicrobiales</taxon>
        <taxon>Rhizobiaceae</taxon>
        <taxon>Rhizobium/Agrobacterium group</taxon>
        <taxon>Rhizobium</taxon>
    </lineage>
</organism>
<sequence length="41" mass="4256">MTAATWEKGSSAPSVSPVEVQASVKPMDFGELATRQAATDC</sequence>
<comment type="caution">
    <text evidence="1">The sequence shown here is derived from an EMBL/GenBank/DDBJ whole genome shotgun (WGS) entry which is preliminary data.</text>
</comment>
<proteinExistence type="predicted"/>
<dbReference type="Proteomes" id="UP000295547">
    <property type="component" value="Unassembled WGS sequence"/>
</dbReference>